<evidence type="ECO:0008006" key="3">
    <source>
        <dbReference type="Google" id="ProtNLM"/>
    </source>
</evidence>
<dbReference type="AlphaFoldDB" id="D5RDL4"/>
<comment type="caution">
    <text evidence="1">The sequence shown here is derived from an EMBL/GenBank/DDBJ whole genome shotgun (WGS) entry which is preliminary data.</text>
</comment>
<evidence type="ECO:0000313" key="2">
    <source>
        <dbReference type="Proteomes" id="UP000003643"/>
    </source>
</evidence>
<protein>
    <recommendedName>
        <fullName evidence="3">Lipoprotein</fullName>
    </recommendedName>
</protein>
<name>D5RDL4_FUSN2</name>
<evidence type="ECO:0000313" key="1">
    <source>
        <dbReference type="EMBL" id="EFG94989.1"/>
    </source>
</evidence>
<organism evidence="1 2">
    <name type="scientific">Fusobacterium nucleatum subsp. nucleatum (strain ATCC 23726 / VPI 4351)</name>
    <dbReference type="NCBI Taxonomy" id="525283"/>
    <lineage>
        <taxon>Bacteria</taxon>
        <taxon>Fusobacteriati</taxon>
        <taxon>Fusobacteriota</taxon>
        <taxon>Fusobacteriia</taxon>
        <taxon>Fusobacteriales</taxon>
        <taxon>Fusobacteriaceae</taxon>
        <taxon>Fusobacterium</taxon>
    </lineage>
</organism>
<gene>
    <name evidence="1" type="ORF">HMPREF0397_1299</name>
</gene>
<reference evidence="1 2" key="1">
    <citation type="submission" date="2010-04" db="EMBL/GenBank/DDBJ databases">
        <authorList>
            <person name="Qin X."/>
            <person name="Bachman B."/>
            <person name="Battles P."/>
            <person name="Bell A."/>
            <person name="Bess C."/>
            <person name="Bickham C."/>
            <person name="Chaboub L."/>
            <person name="Chen D."/>
            <person name="Coyle M."/>
            <person name="Deiros D.R."/>
            <person name="Dinh H."/>
            <person name="Forbes L."/>
            <person name="Fowler G."/>
            <person name="Francisco L."/>
            <person name="Fu Q."/>
            <person name="Gubbala S."/>
            <person name="Hale W."/>
            <person name="Han Y."/>
            <person name="Hemphill L."/>
            <person name="Highlander S.K."/>
            <person name="Hirani K."/>
            <person name="Hogues M."/>
            <person name="Jackson L."/>
            <person name="Jakkamsetti A."/>
            <person name="Javaid M."/>
            <person name="Jiang H."/>
            <person name="Korchina V."/>
            <person name="Kovar C."/>
            <person name="Lara F."/>
            <person name="Lee S."/>
            <person name="Mata R."/>
            <person name="Mathew T."/>
            <person name="Moen C."/>
            <person name="Morales K."/>
            <person name="Munidasa M."/>
            <person name="Nazareth L."/>
            <person name="Ngo R."/>
            <person name="Nguyen L."/>
            <person name="Okwuonu G."/>
            <person name="Ongeri F."/>
            <person name="Patil S."/>
            <person name="Petrosino J."/>
            <person name="Pham C."/>
            <person name="Pham P."/>
            <person name="Pu L.-L."/>
            <person name="Puazo M."/>
            <person name="Raj R."/>
            <person name="Reid J."/>
            <person name="Rouhana J."/>
            <person name="Saada N."/>
            <person name="Shang Y."/>
            <person name="Simmons D."/>
            <person name="Thornton R."/>
            <person name="Warren J."/>
            <person name="Weissenberger G."/>
            <person name="Zhang J."/>
            <person name="Zhang L."/>
            <person name="Zhou C."/>
            <person name="Zhu D."/>
            <person name="Muzny D."/>
            <person name="Worley K."/>
            <person name="Gibbs R."/>
        </authorList>
    </citation>
    <scope>NUCLEOTIDE SEQUENCE [LARGE SCALE GENOMIC DNA]</scope>
    <source>
        <strain evidence="2">ATCC 23726 / VPI 4351</strain>
    </source>
</reference>
<dbReference type="Proteomes" id="UP000003643">
    <property type="component" value="Unassembled WGS sequence"/>
</dbReference>
<proteinExistence type="predicted"/>
<dbReference type="RefSeq" id="WP_005903370.1">
    <property type="nucleotide sequence ID" value="NZ_ADVK01000039.1"/>
</dbReference>
<dbReference type="EMBL" id="ADVK01000039">
    <property type="protein sequence ID" value="EFG94989.1"/>
    <property type="molecule type" value="Genomic_DNA"/>
</dbReference>
<dbReference type="PROSITE" id="PS51257">
    <property type="entry name" value="PROKAR_LIPOPROTEIN"/>
    <property type="match status" value="1"/>
</dbReference>
<accession>D5RDL4</accession>
<sequence>MKKILLNLLLLFFLISCGGIKKDPEVVKYIIDKVNTDIEMLIPRGEIDTSRSNALMLREMQLAKNIKVEVTDVLSNKEYIELYAKKLEELEAKSPGSYSPLSPEEIKERSKDPNIVYYKYAITADIVNLDEDLKRLHPKMKNFNTILDTKAELFTILSDENISNLKYETVEGFGYFRYNTETKQGDYTNTVFGISKNFQGYLEIGPFLEARGHEKYNFNTPLEE</sequence>